<reference evidence="6 7" key="1">
    <citation type="submission" date="2018-06" db="EMBL/GenBank/DDBJ databases">
        <title>A transcriptomic atlas of mushroom development highlights an independent origin of complex multicellularity.</title>
        <authorList>
            <consortium name="DOE Joint Genome Institute"/>
            <person name="Krizsan K."/>
            <person name="Almasi E."/>
            <person name="Merenyi Z."/>
            <person name="Sahu N."/>
            <person name="Viragh M."/>
            <person name="Koszo T."/>
            <person name="Mondo S."/>
            <person name="Kiss B."/>
            <person name="Balint B."/>
            <person name="Kues U."/>
            <person name="Barry K."/>
            <person name="Hegedus J.C."/>
            <person name="Henrissat B."/>
            <person name="Johnson J."/>
            <person name="Lipzen A."/>
            <person name="Ohm R."/>
            <person name="Nagy I."/>
            <person name="Pangilinan J."/>
            <person name="Yan J."/>
            <person name="Xiong Y."/>
            <person name="Grigoriev I.V."/>
            <person name="Hibbett D.S."/>
            <person name="Nagy L.G."/>
        </authorList>
    </citation>
    <scope>NUCLEOTIDE SEQUENCE [LARGE SCALE GENOMIC DNA]</scope>
    <source>
        <strain evidence="6 7">SZMC22713</strain>
    </source>
</reference>
<dbReference type="Proteomes" id="UP000294933">
    <property type="component" value="Unassembled WGS sequence"/>
</dbReference>
<dbReference type="PROSITE" id="PS50054">
    <property type="entry name" value="TYR_PHOSPHATASE_DUAL"/>
    <property type="match status" value="1"/>
</dbReference>
<dbReference type="GO" id="GO:0008138">
    <property type="term" value="F:protein tyrosine/serine/threonine phosphatase activity"/>
    <property type="evidence" value="ECO:0007669"/>
    <property type="project" value="InterPro"/>
</dbReference>
<feature type="region of interest" description="Disordered" evidence="3">
    <location>
        <begin position="617"/>
        <end position="670"/>
    </location>
</feature>
<sequence length="1116" mass="120541">MSSDDTLHGLDYPPNFLHNLPVLLPRSAPHSPVRAIDAAQFADIHLAHFTSDVNDSVLFPFLHGLEGNNHAQNTFFAGTGGLSRLDNDAARAGVVSVPRYRGLIWVACEEDEAGNTEESDEDDEDYDFDDEDGEEDMQVDSPEPEPELVPSLDPNEQPHMHPQALRKPSHPISIDTTPNPALSSDAHDRRLSTSSSTTTTTTTSSSEGSHFGFESTSASYSTTCTSPATDIEIDDCIPAVPPSASLPPDSPFPEKYIPRDGLPLLTSTFSASDLLTTAPDGGPMFIPSIVPDGISLRNFGIQVPIYATLSDIVVFSRSGCTSAACALAERFKLAIERVAAERSRRYENAGLKVDFISGQNPALDKKDGEGEASDSSQTEKMDGEGQERTPREPRASLVAYNVFVVSDTLPTIVEKVPWLLSSPPPGRTVSSDHHDGSDTKPAEGFLQNHHETNGHAISAKGISDREWASVERRRRAVTGVNAVDFAQREREEMRELTKASPILGDCVFLGNSNDVPLPIPWRQRHLKAMANAERKAHDVFDDWDGKAVSDEGEGEGECEGEDDPFDGTDNPAGYDLCIECRDYAPFPTSHQLRQAEAHLAALDALWSARRFAAACAPATAPATPEHHRPEEPQRDVGSPTPTPTPVSSSAPSSPAPGIHGGGSLRTPRPAPCASQVVHLSFPASPPSHAHALVGSLLPFLSFLSTLISPRQAPPSTRRKKILIYSGDGYTESSVLALCLLMKERALGLPDAYLTLQVDLGRSFFVYQSDLGVLKRVEAKLGRERDPLALPPPTAFTRPIFVHSGARVAVGAATVNGNATTQVSGSGSSSGTFVHGRAASTSISYPANGRPVVVPSQNPAAEAPAASTAAAPTHPLRRPRASTSPLLPPHVDHQTWFNDPRFDGSFPSRVLPFLYLGNLNHASNAYMLHALGITHVVSVGECALVPPVNVASADSASGYHLVVGKGPGGQGSLWMEEREGRIKVLDIKGVCDDGIDSLQPQLEPVCDWIDRARSEGGKVLVHCRVGVSRSATVTIAYVMKHLALPLVDAYLIVRSRRLSVLIQPNMRLLYNLCGWEVKLARERAQDDVAQLRRELARSLNWPYLAREVHRLNEKYLQ</sequence>
<dbReference type="VEuPathDB" id="FungiDB:BD410DRAFT_819675"/>
<feature type="domain" description="Tyrosine-protein phosphatase" evidence="4">
    <location>
        <begin position="905"/>
        <end position="1080"/>
    </location>
</feature>
<evidence type="ECO:0000259" key="5">
    <source>
        <dbReference type="PROSITE" id="PS50056"/>
    </source>
</evidence>
<keyword evidence="7" id="KW-1185">Reference proteome</keyword>
<dbReference type="InterPro" id="IPR029021">
    <property type="entry name" value="Prot-tyrosine_phosphatase-like"/>
</dbReference>
<feature type="compositionally biased region" description="Low complexity" evidence="3">
    <location>
        <begin position="645"/>
        <end position="657"/>
    </location>
</feature>
<dbReference type="PROSITE" id="PS00383">
    <property type="entry name" value="TYR_PHOSPHATASE_1"/>
    <property type="match status" value="1"/>
</dbReference>
<keyword evidence="1" id="KW-0378">Hydrolase</keyword>
<feature type="compositionally biased region" description="Basic and acidic residues" evidence="3">
    <location>
        <begin position="624"/>
        <end position="634"/>
    </location>
</feature>
<evidence type="ECO:0000313" key="6">
    <source>
        <dbReference type="EMBL" id="TDL25534.1"/>
    </source>
</evidence>
<accession>A0A4Y7QD59</accession>
<feature type="region of interest" description="Disordered" evidence="3">
    <location>
        <begin position="360"/>
        <end position="393"/>
    </location>
</feature>
<dbReference type="Gene3D" id="3.90.190.10">
    <property type="entry name" value="Protein tyrosine phosphatase superfamily"/>
    <property type="match status" value="1"/>
</dbReference>
<evidence type="ECO:0000256" key="1">
    <source>
        <dbReference type="ARBA" id="ARBA00022801"/>
    </source>
</evidence>
<evidence type="ECO:0000313" key="7">
    <source>
        <dbReference type="Proteomes" id="UP000294933"/>
    </source>
</evidence>
<evidence type="ECO:0000256" key="2">
    <source>
        <dbReference type="ARBA" id="ARBA00022912"/>
    </source>
</evidence>
<name>A0A4Y7QD59_9AGAM</name>
<feature type="compositionally biased region" description="Low complexity" evidence="3">
    <location>
        <begin position="192"/>
        <end position="223"/>
    </location>
</feature>
<proteinExistence type="predicted"/>
<dbReference type="InterPro" id="IPR020422">
    <property type="entry name" value="TYR_PHOSPHATASE_DUAL_dom"/>
</dbReference>
<evidence type="ECO:0000259" key="4">
    <source>
        <dbReference type="PROSITE" id="PS50054"/>
    </source>
</evidence>
<evidence type="ECO:0000256" key="3">
    <source>
        <dbReference type="SAM" id="MobiDB-lite"/>
    </source>
</evidence>
<dbReference type="SMART" id="SM00195">
    <property type="entry name" value="DSPc"/>
    <property type="match status" value="1"/>
</dbReference>
<gene>
    <name evidence="6" type="ORF">BD410DRAFT_819675</name>
</gene>
<dbReference type="OrthoDB" id="273181at2759"/>
<dbReference type="InterPro" id="IPR000387">
    <property type="entry name" value="Tyr_Pase_dom"/>
</dbReference>
<organism evidence="6 7">
    <name type="scientific">Rickenella mellea</name>
    <dbReference type="NCBI Taxonomy" id="50990"/>
    <lineage>
        <taxon>Eukaryota</taxon>
        <taxon>Fungi</taxon>
        <taxon>Dikarya</taxon>
        <taxon>Basidiomycota</taxon>
        <taxon>Agaricomycotina</taxon>
        <taxon>Agaricomycetes</taxon>
        <taxon>Hymenochaetales</taxon>
        <taxon>Rickenellaceae</taxon>
        <taxon>Rickenella</taxon>
    </lineage>
</organism>
<feature type="region of interest" description="Disordered" evidence="3">
    <location>
        <begin position="111"/>
        <end position="223"/>
    </location>
</feature>
<dbReference type="InterPro" id="IPR016130">
    <property type="entry name" value="Tyr_Pase_AS"/>
</dbReference>
<dbReference type="InterPro" id="IPR000340">
    <property type="entry name" value="Dual-sp_phosphatase_cat-dom"/>
</dbReference>
<dbReference type="STRING" id="50990.A0A4Y7QD59"/>
<keyword evidence="2" id="KW-0904">Protein phosphatase</keyword>
<feature type="compositionally biased region" description="Basic and acidic residues" evidence="3">
    <location>
        <begin position="377"/>
        <end position="393"/>
    </location>
</feature>
<dbReference type="GO" id="GO:0033260">
    <property type="term" value="P:nuclear DNA replication"/>
    <property type="evidence" value="ECO:0007669"/>
    <property type="project" value="InterPro"/>
</dbReference>
<feature type="compositionally biased region" description="Acidic residues" evidence="3">
    <location>
        <begin position="550"/>
        <end position="566"/>
    </location>
</feature>
<dbReference type="CDD" id="cd14516">
    <property type="entry name" value="DSP_fungal_PPS1"/>
    <property type="match status" value="1"/>
</dbReference>
<protein>
    <submittedName>
        <fullName evidence="6">Uncharacterized protein</fullName>
    </submittedName>
</protein>
<feature type="region of interest" description="Disordered" evidence="3">
    <location>
        <begin position="855"/>
        <end position="880"/>
    </location>
</feature>
<feature type="domain" description="Tyrosine specific protein phosphatases" evidence="5">
    <location>
        <begin position="991"/>
        <end position="1067"/>
    </location>
</feature>
<dbReference type="PANTHER" id="PTHR47550">
    <property type="entry name" value="DUAL SPECIFICITY PROTEIN PHOSPHATASE PPS1"/>
    <property type="match status" value="1"/>
</dbReference>
<dbReference type="AlphaFoldDB" id="A0A4Y7QD59"/>
<feature type="region of interest" description="Disordered" evidence="3">
    <location>
        <begin position="544"/>
        <end position="569"/>
    </location>
</feature>
<dbReference type="InterPro" id="IPR047949">
    <property type="entry name" value="PPS1_DSP"/>
</dbReference>
<dbReference type="SUPFAM" id="SSF52799">
    <property type="entry name" value="(Phosphotyrosine protein) phosphatases II"/>
    <property type="match status" value="1"/>
</dbReference>
<dbReference type="InterPro" id="IPR053239">
    <property type="entry name" value="Dual_spec_PTase"/>
</dbReference>
<dbReference type="EMBL" id="ML170163">
    <property type="protein sequence ID" value="TDL25534.1"/>
    <property type="molecule type" value="Genomic_DNA"/>
</dbReference>
<dbReference type="PROSITE" id="PS50056">
    <property type="entry name" value="TYR_PHOSPHATASE_2"/>
    <property type="match status" value="1"/>
</dbReference>
<feature type="compositionally biased region" description="Acidic residues" evidence="3">
    <location>
        <begin position="111"/>
        <end position="146"/>
    </location>
</feature>
<dbReference type="PANTHER" id="PTHR47550:SF1">
    <property type="entry name" value="DUAL SPECIFICITY PROTEIN PHOSPHATASE PPS1"/>
    <property type="match status" value="1"/>
</dbReference>
<dbReference type="Pfam" id="PF00782">
    <property type="entry name" value="DSPc"/>
    <property type="match status" value="1"/>
</dbReference>
<dbReference type="GO" id="GO:0005634">
    <property type="term" value="C:nucleus"/>
    <property type="evidence" value="ECO:0007669"/>
    <property type="project" value="GOC"/>
</dbReference>
<feature type="compositionally biased region" description="Low complexity" evidence="3">
    <location>
        <begin position="858"/>
        <end position="873"/>
    </location>
</feature>